<proteinExistence type="predicted"/>
<dbReference type="CDD" id="cd00165">
    <property type="entry name" value="S4"/>
    <property type="match status" value="1"/>
</dbReference>
<dbReference type="NCBIfam" id="TIGR03069">
    <property type="entry name" value="PS_II_S4"/>
    <property type="match status" value="1"/>
</dbReference>
<dbReference type="SUPFAM" id="SSF55174">
    <property type="entry name" value="Alpha-L RNA-binding motif"/>
    <property type="match status" value="1"/>
</dbReference>
<sequence>MLPTRELLAGASHPEALSQVLQLADVCVRTFQPQWSGFLGAPEREECFARLAPLVELKLSSSGGFPQAERQRLLLERSQAHLEESAAAAPLKLLEISGNFLFDPAEAIDFRQALLEQGIEAKDLGDALVRGDRGALVVVSLEAASSLIGKPLQVRTIACLVAETSWERLPNQLPKEKQLTTVEASLRLDAVASAGFAISRNRMADLIRQGKVRINWKVITNPSRELKLEERVQLEGRGELRLAGAMLTKRERWRLSLVRTL</sequence>
<evidence type="ECO:0000313" key="3">
    <source>
        <dbReference type="EMBL" id="PSI02441.1"/>
    </source>
</evidence>
<keyword evidence="1" id="KW-0694">RNA-binding</keyword>
<dbReference type="InterPro" id="IPR002942">
    <property type="entry name" value="S4_RNA-bd"/>
</dbReference>
<comment type="caution">
    <text evidence="3">The sequence shown here is derived from an EMBL/GenBank/DDBJ whole genome shotgun (WGS) entry which is preliminary data.</text>
</comment>
<evidence type="ECO:0000313" key="4">
    <source>
        <dbReference type="Proteomes" id="UP000240206"/>
    </source>
</evidence>
<dbReference type="PANTHER" id="PTHR13633:SF3">
    <property type="entry name" value="MITOCHONDRIAL TRANSCRIPTION RESCUE FACTOR 1"/>
    <property type="match status" value="1"/>
</dbReference>
<protein>
    <submittedName>
        <fullName evidence="3">Photosystem II S4 domain protein</fullName>
    </submittedName>
</protein>
<keyword evidence="4" id="KW-1185">Reference proteome</keyword>
<dbReference type="InterPro" id="IPR036986">
    <property type="entry name" value="S4_RNA-bd_sf"/>
</dbReference>
<accession>A0A2P7EGT8</accession>
<dbReference type="STRING" id="1910958.BTM30_04125"/>
<dbReference type="Pfam" id="PF01479">
    <property type="entry name" value="S4"/>
    <property type="match status" value="1"/>
</dbReference>
<dbReference type="InterPro" id="IPR017506">
    <property type="entry name" value="PSII_S4"/>
</dbReference>
<dbReference type="Proteomes" id="UP000240206">
    <property type="component" value="Unassembled WGS sequence"/>
</dbReference>
<name>A0A2P7EGT8_9SYNE</name>
<dbReference type="RefSeq" id="WP_106499141.1">
    <property type="nucleotide sequence ID" value="NZ_PXVC01000006.1"/>
</dbReference>
<dbReference type="PROSITE" id="PS50889">
    <property type="entry name" value="S4"/>
    <property type="match status" value="1"/>
</dbReference>
<reference evidence="4" key="1">
    <citation type="submission" date="2018-03" db="EMBL/GenBank/DDBJ databases">
        <title>Ecological and genomic features of two cosmopolitan and abundant freshwater picocyanobacteria.</title>
        <authorList>
            <person name="Cabello-Yeves P.J."/>
            <person name="Picazo A."/>
            <person name="Camacho A."/>
            <person name="Callieri C."/>
            <person name="Rosselli R."/>
            <person name="Roda-Garcia J."/>
            <person name="Coutinho F.H."/>
            <person name="Rodriguez-Valera F."/>
        </authorList>
    </citation>
    <scope>NUCLEOTIDE SEQUENCE [LARGE SCALE GENOMIC DNA]</scope>
    <source>
        <strain evidence="4">Tous</strain>
    </source>
</reference>
<dbReference type="SMART" id="SM00363">
    <property type="entry name" value="S4"/>
    <property type="match status" value="1"/>
</dbReference>
<dbReference type="GO" id="GO:0003723">
    <property type="term" value="F:RNA binding"/>
    <property type="evidence" value="ECO:0007669"/>
    <property type="project" value="UniProtKB-KW"/>
</dbReference>
<organism evidence="3 4">
    <name type="scientific">Synechococcus lacustris str. Tous</name>
    <dbReference type="NCBI Taxonomy" id="1910958"/>
    <lineage>
        <taxon>Bacteria</taxon>
        <taxon>Bacillati</taxon>
        <taxon>Cyanobacteriota</taxon>
        <taxon>Cyanophyceae</taxon>
        <taxon>Synechococcales</taxon>
        <taxon>Synechococcaceae</taxon>
        <taxon>Synechococcus</taxon>
    </lineage>
</organism>
<feature type="domain" description="RNA-binding S4" evidence="2">
    <location>
        <begin position="186"/>
        <end position="248"/>
    </location>
</feature>
<gene>
    <name evidence="3" type="ORF">C7K08_02835</name>
</gene>
<dbReference type="AlphaFoldDB" id="A0A2P7EGT8"/>
<evidence type="ECO:0000256" key="1">
    <source>
        <dbReference type="PROSITE-ProRule" id="PRU00182"/>
    </source>
</evidence>
<dbReference type="EMBL" id="PXVC01000006">
    <property type="protein sequence ID" value="PSI02441.1"/>
    <property type="molecule type" value="Genomic_DNA"/>
</dbReference>
<evidence type="ECO:0000259" key="2">
    <source>
        <dbReference type="SMART" id="SM00363"/>
    </source>
</evidence>
<dbReference type="PANTHER" id="PTHR13633">
    <property type="entry name" value="MITOCHONDRIAL TRANSCRIPTION RESCUE FACTOR 1"/>
    <property type="match status" value="1"/>
</dbReference>
<dbReference type="Gene3D" id="3.10.290.10">
    <property type="entry name" value="RNA-binding S4 domain"/>
    <property type="match status" value="1"/>
</dbReference>